<feature type="compositionally biased region" description="Low complexity" evidence="2">
    <location>
        <begin position="81"/>
        <end position="91"/>
    </location>
</feature>
<dbReference type="GO" id="GO:0005634">
    <property type="term" value="C:nucleus"/>
    <property type="evidence" value="ECO:0007669"/>
    <property type="project" value="TreeGrafter"/>
</dbReference>
<dbReference type="STRING" id="1764295.A0A5B8MWJ7"/>
<dbReference type="InterPro" id="IPR003103">
    <property type="entry name" value="BAG_domain"/>
</dbReference>
<dbReference type="PROSITE" id="PS51035">
    <property type="entry name" value="BAG"/>
    <property type="match status" value="1"/>
</dbReference>
<evidence type="ECO:0000256" key="1">
    <source>
        <dbReference type="ARBA" id="ARBA00023186"/>
    </source>
</evidence>
<dbReference type="GO" id="GO:0005829">
    <property type="term" value="C:cytosol"/>
    <property type="evidence" value="ECO:0007669"/>
    <property type="project" value="TreeGrafter"/>
</dbReference>
<reference evidence="5 6" key="1">
    <citation type="submission" date="2018-07" db="EMBL/GenBank/DDBJ databases">
        <title>The complete nuclear genome of the prasinophyte Chloropicon primus (CCMP1205).</title>
        <authorList>
            <person name="Pombert J.-F."/>
            <person name="Otis C."/>
            <person name="Turmel M."/>
            <person name="Lemieux C."/>
        </authorList>
    </citation>
    <scope>NUCLEOTIDE SEQUENCE [LARGE SCALE GENOMIC DNA]</scope>
    <source>
        <strain evidence="5 6">CCMP1205</strain>
    </source>
</reference>
<dbReference type="GO" id="GO:0016020">
    <property type="term" value="C:membrane"/>
    <property type="evidence" value="ECO:0007669"/>
    <property type="project" value="TreeGrafter"/>
</dbReference>
<feature type="domain" description="BAG" evidence="4">
    <location>
        <begin position="121"/>
        <end position="167"/>
    </location>
</feature>
<sequence length="167" mass="18524">MKLTIAYKGKEYDFDATERSTILDVKVAVEHATQLPPEALKVFFRGRPRADDDQLVLLGVKQFNKLVIVGNPSWTPPEAEPAPGEAKGGPKSKLDEILDSIKPLEVEAKAALSNGSSTATQRLRLQELLTQKMLELDLVDVQGEGRERRKKAIQTIEKICLDFENLG</sequence>
<dbReference type="GO" id="GO:0051087">
    <property type="term" value="F:protein-folding chaperone binding"/>
    <property type="evidence" value="ECO:0007669"/>
    <property type="project" value="InterPro"/>
</dbReference>
<dbReference type="OrthoDB" id="417450at2759"/>
<evidence type="ECO:0000313" key="5">
    <source>
        <dbReference type="EMBL" id="QDZ23830.1"/>
    </source>
</evidence>
<dbReference type="AlphaFoldDB" id="A0A5B8MWJ7"/>
<feature type="domain" description="Ubiquitin-like" evidence="3">
    <location>
        <begin position="1"/>
        <end position="69"/>
    </location>
</feature>
<dbReference type="GO" id="GO:0050821">
    <property type="term" value="P:protein stabilization"/>
    <property type="evidence" value="ECO:0007669"/>
    <property type="project" value="TreeGrafter"/>
</dbReference>
<dbReference type="GO" id="GO:0000774">
    <property type="term" value="F:adenyl-nucleotide exchange factor activity"/>
    <property type="evidence" value="ECO:0007669"/>
    <property type="project" value="TreeGrafter"/>
</dbReference>
<keyword evidence="6" id="KW-1185">Reference proteome</keyword>
<dbReference type="InterPro" id="IPR000626">
    <property type="entry name" value="Ubiquitin-like_dom"/>
</dbReference>
<dbReference type="SUPFAM" id="SSF63491">
    <property type="entry name" value="BAG domain"/>
    <property type="match status" value="1"/>
</dbReference>
<dbReference type="EMBL" id="CP031044">
    <property type="protein sequence ID" value="QDZ23830.1"/>
    <property type="molecule type" value="Genomic_DNA"/>
</dbReference>
<dbReference type="Pfam" id="PF00240">
    <property type="entry name" value="ubiquitin"/>
    <property type="match status" value="1"/>
</dbReference>
<gene>
    <name evidence="5" type="ORF">A3770_11p63480</name>
</gene>
<keyword evidence="1" id="KW-0143">Chaperone</keyword>
<evidence type="ECO:0000259" key="4">
    <source>
        <dbReference type="PROSITE" id="PS51035"/>
    </source>
</evidence>
<proteinExistence type="predicted"/>
<name>A0A5B8MWJ7_9CHLO</name>
<evidence type="ECO:0000256" key="2">
    <source>
        <dbReference type="SAM" id="MobiDB-lite"/>
    </source>
</evidence>
<dbReference type="InterPro" id="IPR036533">
    <property type="entry name" value="BAG_dom_sf"/>
</dbReference>
<protein>
    <submittedName>
        <fullName evidence="5">Uncharacterized protein</fullName>
    </submittedName>
</protein>
<dbReference type="Gene3D" id="1.20.58.120">
    <property type="entry name" value="BAG domain"/>
    <property type="match status" value="1"/>
</dbReference>
<dbReference type="Proteomes" id="UP000316726">
    <property type="component" value="Chromosome 11"/>
</dbReference>
<dbReference type="PANTHER" id="PTHR12329">
    <property type="entry name" value="BCL2-ASSOCIATED ATHANOGENE"/>
    <property type="match status" value="1"/>
</dbReference>
<dbReference type="PANTHER" id="PTHR12329:SF16">
    <property type="entry name" value="BAG FAMILY MOLECULAR CHAPERONE REGULATOR 1"/>
    <property type="match status" value="1"/>
</dbReference>
<feature type="region of interest" description="Disordered" evidence="2">
    <location>
        <begin position="72"/>
        <end position="93"/>
    </location>
</feature>
<evidence type="ECO:0000313" key="6">
    <source>
        <dbReference type="Proteomes" id="UP000316726"/>
    </source>
</evidence>
<dbReference type="Gene3D" id="3.10.20.90">
    <property type="entry name" value="Phosphatidylinositol 3-kinase Catalytic Subunit, Chain A, domain 1"/>
    <property type="match status" value="1"/>
</dbReference>
<dbReference type="PROSITE" id="PS50053">
    <property type="entry name" value="UBIQUITIN_2"/>
    <property type="match status" value="1"/>
</dbReference>
<dbReference type="InterPro" id="IPR029071">
    <property type="entry name" value="Ubiquitin-like_domsf"/>
</dbReference>
<organism evidence="5 6">
    <name type="scientific">Chloropicon primus</name>
    <dbReference type="NCBI Taxonomy" id="1764295"/>
    <lineage>
        <taxon>Eukaryota</taxon>
        <taxon>Viridiplantae</taxon>
        <taxon>Chlorophyta</taxon>
        <taxon>Chloropicophyceae</taxon>
        <taxon>Chloropicales</taxon>
        <taxon>Chloropicaceae</taxon>
        <taxon>Chloropicon</taxon>
    </lineage>
</organism>
<dbReference type="InterPro" id="IPR039773">
    <property type="entry name" value="BAG_chaperone_regulator"/>
</dbReference>
<accession>A0A5B8MWJ7</accession>
<evidence type="ECO:0000259" key="3">
    <source>
        <dbReference type="PROSITE" id="PS50053"/>
    </source>
</evidence>
<dbReference type="SUPFAM" id="SSF54236">
    <property type="entry name" value="Ubiquitin-like"/>
    <property type="match status" value="1"/>
</dbReference>
<dbReference type="Pfam" id="PF02179">
    <property type="entry name" value="BAG"/>
    <property type="match status" value="1"/>
</dbReference>